<proteinExistence type="predicted"/>
<evidence type="ECO:0000313" key="2">
    <source>
        <dbReference type="Proteomes" id="UP000663844"/>
    </source>
</evidence>
<evidence type="ECO:0000313" key="1">
    <source>
        <dbReference type="EMBL" id="CAF4453213.1"/>
    </source>
</evidence>
<dbReference type="SUPFAM" id="SSF48371">
    <property type="entry name" value="ARM repeat"/>
    <property type="match status" value="1"/>
</dbReference>
<name>A0A820SIV4_9BILA</name>
<gene>
    <name evidence="1" type="ORF">OXD698_LOCUS54524</name>
</gene>
<accession>A0A820SIV4</accession>
<dbReference type="Proteomes" id="UP000663844">
    <property type="component" value="Unassembled WGS sequence"/>
</dbReference>
<dbReference type="Gene3D" id="1.25.10.10">
    <property type="entry name" value="Leucine-rich Repeat Variant"/>
    <property type="match status" value="1"/>
</dbReference>
<sequence>NDQHQQICADNRLLIAHLLNALNSSFRDVQRSSVDTLQMIVTHNTASQLTLLQQGGAEQLLILLNKATLPRLRVSIICTLWSLTGNERSRKQSMACKINFSFSKTKYYFYFL</sequence>
<reference evidence="1" key="1">
    <citation type="submission" date="2021-02" db="EMBL/GenBank/DDBJ databases">
        <authorList>
            <person name="Nowell W R."/>
        </authorList>
    </citation>
    <scope>NUCLEOTIDE SEQUENCE</scope>
</reference>
<dbReference type="InterPro" id="IPR016024">
    <property type="entry name" value="ARM-type_fold"/>
</dbReference>
<feature type="non-terminal residue" evidence="1">
    <location>
        <position position="1"/>
    </location>
</feature>
<organism evidence="1 2">
    <name type="scientific">Adineta steineri</name>
    <dbReference type="NCBI Taxonomy" id="433720"/>
    <lineage>
        <taxon>Eukaryota</taxon>
        <taxon>Metazoa</taxon>
        <taxon>Spiralia</taxon>
        <taxon>Gnathifera</taxon>
        <taxon>Rotifera</taxon>
        <taxon>Eurotatoria</taxon>
        <taxon>Bdelloidea</taxon>
        <taxon>Adinetida</taxon>
        <taxon>Adinetidae</taxon>
        <taxon>Adineta</taxon>
    </lineage>
</organism>
<comment type="caution">
    <text evidence="1">The sequence shown here is derived from an EMBL/GenBank/DDBJ whole genome shotgun (WGS) entry which is preliminary data.</text>
</comment>
<dbReference type="EMBL" id="CAJOAZ010033220">
    <property type="protein sequence ID" value="CAF4453213.1"/>
    <property type="molecule type" value="Genomic_DNA"/>
</dbReference>
<dbReference type="AlphaFoldDB" id="A0A820SIV4"/>
<dbReference type="InterPro" id="IPR011989">
    <property type="entry name" value="ARM-like"/>
</dbReference>
<protein>
    <submittedName>
        <fullName evidence="1">Uncharacterized protein</fullName>
    </submittedName>
</protein>